<evidence type="ECO:0000259" key="4">
    <source>
        <dbReference type="SMART" id="SM00822"/>
    </source>
</evidence>
<dbReference type="OrthoDB" id="9804774at2"/>
<dbReference type="InterPro" id="IPR002347">
    <property type="entry name" value="SDR_fam"/>
</dbReference>
<comment type="caution">
    <text evidence="5">The sequence shown here is derived from an EMBL/GenBank/DDBJ whole genome shotgun (WGS) entry which is preliminary data.</text>
</comment>
<comment type="similarity">
    <text evidence="1 3">Belongs to the short-chain dehydrogenases/reductases (SDR) family.</text>
</comment>
<dbReference type="RefSeq" id="WP_106774923.1">
    <property type="nucleotide sequence ID" value="NZ_PXYK01000031.1"/>
</dbReference>
<name>A0A2P7RVI0_9HYPH</name>
<dbReference type="Gene3D" id="3.40.50.720">
    <property type="entry name" value="NAD(P)-binding Rossmann-like Domain"/>
    <property type="match status" value="1"/>
</dbReference>
<dbReference type="GO" id="GO:0016491">
    <property type="term" value="F:oxidoreductase activity"/>
    <property type="evidence" value="ECO:0007669"/>
    <property type="project" value="UniProtKB-KW"/>
</dbReference>
<dbReference type="InterPro" id="IPR051687">
    <property type="entry name" value="Peroxisomal_Beta-Oxidation"/>
</dbReference>
<dbReference type="EMBL" id="PXYK01000031">
    <property type="protein sequence ID" value="PSJ54234.1"/>
    <property type="molecule type" value="Genomic_DNA"/>
</dbReference>
<dbReference type="Pfam" id="PF00106">
    <property type="entry name" value="adh_short"/>
    <property type="match status" value="1"/>
</dbReference>
<evidence type="ECO:0000313" key="5">
    <source>
        <dbReference type="EMBL" id="PSJ54234.1"/>
    </source>
</evidence>
<dbReference type="Proteomes" id="UP000241229">
    <property type="component" value="Unassembled WGS sequence"/>
</dbReference>
<reference evidence="5 6" key="1">
    <citation type="submission" date="2018-03" db="EMBL/GenBank/DDBJ databases">
        <title>The draft genome of Mesorhizobium sp. 6GN-30.</title>
        <authorList>
            <person name="Liu L."/>
            <person name="Li L."/>
            <person name="Wang T."/>
            <person name="Zhang X."/>
            <person name="Liang L."/>
        </authorList>
    </citation>
    <scope>NUCLEOTIDE SEQUENCE [LARGE SCALE GENOMIC DNA]</scope>
    <source>
        <strain evidence="5 6">6GN30</strain>
    </source>
</reference>
<keyword evidence="2" id="KW-0560">Oxidoreductase</keyword>
<keyword evidence="6" id="KW-1185">Reference proteome</keyword>
<protein>
    <submittedName>
        <fullName evidence="5">Short-chain dehydrogenase</fullName>
    </submittedName>
</protein>
<dbReference type="SMART" id="SM00822">
    <property type="entry name" value="PKS_KR"/>
    <property type="match status" value="1"/>
</dbReference>
<dbReference type="PANTHER" id="PTHR45024:SF2">
    <property type="entry name" value="SCP2 DOMAIN-CONTAINING PROTEIN"/>
    <property type="match status" value="1"/>
</dbReference>
<dbReference type="PRINTS" id="PR00081">
    <property type="entry name" value="GDHRDH"/>
</dbReference>
<dbReference type="PRINTS" id="PR00080">
    <property type="entry name" value="SDRFAMILY"/>
</dbReference>
<dbReference type="PANTHER" id="PTHR45024">
    <property type="entry name" value="DEHYDROGENASES, SHORT CHAIN"/>
    <property type="match status" value="1"/>
</dbReference>
<gene>
    <name evidence="5" type="ORF">C7I84_24755</name>
</gene>
<accession>A0A2P7RVI0</accession>
<dbReference type="InterPro" id="IPR036291">
    <property type="entry name" value="NAD(P)-bd_dom_sf"/>
</dbReference>
<evidence type="ECO:0000256" key="1">
    <source>
        <dbReference type="ARBA" id="ARBA00006484"/>
    </source>
</evidence>
<sequence>MSALALDGRVAIVTGAGRGLGRAYALALAAHGAAVVVNDLGGDLQGNGIDPSPAQEVVAEIEATGGRAVVSGHDVSDWKQAADLVAQAIDTFGALQVLVNNAGILRDRLFANMAEEEWDAVIRVHLKGHAAPARHAMNYWRNEAKAGRGKAGSIVHTTSLAGLVGNFGQANYAAAKLAVVGLSRTLALEGVKYGVRSNAVSPSARTRIETSLKPPPAGQFDVFAPENVAPLICWLAMEDCPATGQVFQAYGNRVEVIAPSAIAVDIRTEGCWRVADLSRVLAGRLPRQPGLTDFVEELA</sequence>
<dbReference type="AlphaFoldDB" id="A0A2P7RVI0"/>
<dbReference type="InterPro" id="IPR020904">
    <property type="entry name" value="Sc_DH/Rdtase_CS"/>
</dbReference>
<proteinExistence type="inferred from homology"/>
<evidence type="ECO:0000256" key="3">
    <source>
        <dbReference type="RuleBase" id="RU000363"/>
    </source>
</evidence>
<dbReference type="SUPFAM" id="SSF51735">
    <property type="entry name" value="NAD(P)-binding Rossmann-fold domains"/>
    <property type="match status" value="1"/>
</dbReference>
<feature type="domain" description="Ketoreductase" evidence="4">
    <location>
        <begin position="9"/>
        <end position="195"/>
    </location>
</feature>
<organism evidence="5 6">
    <name type="scientific">Kumtagia ephedrae</name>
    <dbReference type="NCBI Taxonomy" id="2116701"/>
    <lineage>
        <taxon>Bacteria</taxon>
        <taxon>Pseudomonadati</taxon>
        <taxon>Pseudomonadota</taxon>
        <taxon>Alphaproteobacteria</taxon>
        <taxon>Hyphomicrobiales</taxon>
        <taxon>Phyllobacteriaceae</taxon>
        <taxon>Kumtagia</taxon>
    </lineage>
</organism>
<evidence type="ECO:0000256" key="2">
    <source>
        <dbReference type="ARBA" id="ARBA00023002"/>
    </source>
</evidence>
<evidence type="ECO:0000313" key="6">
    <source>
        <dbReference type="Proteomes" id="UP000241229"/>
    </source>
</evidence>
<dbReference type="InterPro" id="IPR057326">
    <property type="entry name" value="KR_dom"/>
</dbReference>
<dbReference type="PROSITE" id="PS00061">
    <property type="entry name" value="ADH_SHORT"/>
    <property type="match status" value="1"/>
</dbReference>